<evidence type="ECO:0000256" key="3">
    <source>
        <dbReference type="PROSITE-ProRule" id="PRU01248"/>
    </source>
</evidence>
<protein>
    <submittedName>
        <fullName evidence="6">Tyrosine-type recombinase/integrase</fullName>
    </submittedName>
</protein>
<dbReference type="PROSITE" id="PS51898">
    <property type="entry name" value="TYR_RECOMBINASE"/>
    <property type="match status" value="1"/>
</dbReference>
<dbReference type="InterPro" id="IPR013762">
    <property type="entry name" value="Integrase-like_cat_sf"/>
</dbReference>
<evidence type="ECO:0000259" key="5">
    <source>
        <dbReference type="PROSITE" id="PS51900"/>
    </source>
</evidence>
<evidence type="ECO:0000259" key="4">
    <source>
        <dbReference type="PROSITE" id="PS51898"/>
    </source>
</evidence>
<organism evidence="6 7">
    <name type="scientific">Anaerotalea alkaliphila</name>
    <dbReference type="NCBI Taxonomy" id="2662126"/>
    <lineage>
        <taxon>Bacteria</taxon>
        <taxon>Bacillati</taxon>
        <taxon>Bacillota</taxon>
        <taxon>Clostridia</taxon>
        <taxon>Eubacteriales</taxon>
        <taxon>Anaerotalea</taxon>
    </lineage>
</organism>
<dbReference type="Proteomes" id="UP000461585">
    <property type="component" value="Unassembled WGS sequence"/>
</dbReference>
<evidence type="ECO:0000256" key="1">
    <source>
        <dbReference type="ARBA" id="ARBA00023125"/>
    </source>
</evidence>
<dbReference type="RefSeq" id="WP_162371571.1">
    <property type="nucleotide sequence ID" value="NZ_JAAEEH010000072.1"/>
</dbReference>
<keyword evidence="1 3" id="KW-0238">DNA-binding</keyword>
<reference evidence="6 7" key="1">
    <citation type="submission" date="2020-01" db="EMBL/GenBank/DDBJ databases">
        <title>Anaeroalcalibacter tamaniensis gen. nov., sp. nov., moderately halophilic strictly anaerobic fermenter bacterium from mud volcano of Taman peninsula.</title>
        <authorList>
            <person name="Frolova A."/>
            <person name="Merkel A.Y."/>
            <person name="Slobodkin A.I."/>
        </authorList>
    </citation>
    <scope>NUCLEOTIDE SEQUENCE [LARGE SCALE GENOMIC DNA]</scope>
    <source>
        <strain evidence="6 7">F-3ap</strain>
    </source>
</reference>
<evidence type="ECO:0000313" key="7">
    <source>
        <dbReference type="Proteomes" id="UP000461585"/>
    </source>
</evidence>
<dbReference type="AlphaFoldDB" id="A0A7X5HYB9"/>
<keyword evidence="7" id="KW-1185">Reference proteome</keyword>
<dbReference type="InterPro" id="IPR010998">
    <property type="entry name" value="Integrase_recombinase_N"/>
</dbReference>
<name>A0A7X5HYB9_9FIRM</name>
<dbReference type="Pfam" id="PF00589">
    <property type="entry name" value="Phage_integrase"/>
    <property type="match status" value="1"/>
</dbReference>
<dbReference type="SUPFAM" id="SSF56349">
    <property type="entry name" value="DNA breaking-rejoining enzymes"/>
    <property type="match status" value="1"/>
</dbReference>
<dbReference type="Gene3D" id="1.10.150.130">
    <property type="match status" value="1"/>
</dbReference>
<dbReference type="PROSITE" id="PS51900">
    <property type="entry name" value="CB"/>
    <property type="match status" value="1"/>
</dbReference>
<comment type="caution">
    <text evidence="6">The sequence shown here is derived from an EMBL/GenBank/DDBJ whole genome shotgun (WGS) entry which is preliminary data.</text>
</comment>
<dbReference type="InterPro" id="IPR002104">
    <property type="entry name" value="Integrase_catalytic"/>
</dbReference>
<accession>A0A7X5HYB9</accession>
<feature type="domain" description="Core-binding (CB)" evidence="5">
    <location>
        <begin position="5"/>
        <end position="98"/>
    </location>
</feature>
<evidence type="ECO:0000256" key="2">
    <source>
        <dbReference type="ARBA" id="ARBA00023172"/>
    </source>
</evidence>
<feature type="domain" description="Tyr recombinase" evidence="4">
    <location>
        <begin position="122"/>
        <end position="311"/>
    </location>
</feature>
<sequence length="351" mass="40145">MRNFDTFGYYLNKYLTVYLPGQRGLSVNSILSYRDAFTLMIIFLKTEKQIVPERLPMSFLTKDLILEFMGWLENTRGCSISSRNQRFVVLRTFCRWLATENPEFLKLSEDIFSMKVKKAPKPAMTYLSAEAMRCLLSQPDSSTTDGLRDLVMLALTYDTGARVSEITELKFKDIRFATPPIATLTGKGNKTRIVPLLPQTVKYLTEYAARCQLDISSVQERYIFTNRSSEKLSRAGVKYILDKYVNAGRASNPVLFPDKISPHTLRHSKAMHMLQSGVNIVYIRDILGHSDLNTTERYARADTVMKRDALAKAEITMPEPVISIPENPLAFTDHCIEDDMAEWLRNFSTKK</sequence>
<dbReference type="GO" id="GO:0006310">
    <property type="term" value="P:DNA recombination"/>
    <property type="evidence" value="ECO:0007669"/>
    <property type="project" value="UniProtKB-KW"/>
</dbReference>
<dbReference type="PANTHER" id="PTHR30349:SF81">
    <property type="entry name" value="TYROSINE RECOMBINASE XERC"/>
    <property type="match status" value="1"/>
</dbReference>
<dbReference type="InterPro" id="IPR044068">
    <property type="entry name" value="CB"/>
</dbReference>
<proteinExistence type="predicted"/>
<keyword evidence="2" id="KW-0233">DNA recombination</keyword>
<dbReference type="PANTHER" id="PTHR30349">
    <property type="entry name" value="PHAGE INTEGRASE-RELATED"/>
    <property type="match status" value="1"/>
</dbReference>
<gene>
    <name evidence="6" type="ORF">GXN74_14075</name>
</gene>
<dbReference type="InterPro" id="IPR050090">
    <property type="entry name" value="Tyrosine_recombinase_XerCD"/>
</dbReference>
<dbReference type="InterPro" id="IPR011010">
    <property type="entry name" value="DNA_brk_join_enz"/>
</dbReference>
<dbReference type="CDD" id="cd01182">
    <property type="entry name" value="INT_RitC_C_like"/>
    <property type="match status" value="1"/>
</dbReference>
<dbReference type="GO" id="GO:0015074">
    <property type="term" value="P:DNA integration"/>
    <property type="evidence" value="ECO:0007669"/>
    <property type="project" value="InterPro"/>
</dbReference>
<dbReference type="GO" id="GO:0003677">
    <property type="term" value="F:DNA binding"/>
    <property type="evidence" value="ECO:0007669"/>
    <property type="project" value="UniProtKB-UniRule"/>
</dbReference>
<dbReference type="Gene3D" id="1.10.443.10">
    <property type="entry name" value="Intergrase catalytic core"/>
    <property type="match status" value="1"/>
</dbReference>
<evidence type="ECO:0000313" key="6">
    <source>
        <dbReference type="EMBL" id="NDL68856.1"/>
    </source>
</evidence>
<dbReference type="EMBL" id="JAAEEH010000072">
    <property type="protein sequence ID" value="NDL68856.1"/>
    <property type="molecule type" value="Genomic_DNA"/>
</dbReference>